<gene>
    <name evidence="9" type="ORF">ACFQMJ_00615</name>
</gene>
<dbReference type="EMBL" id="JBHTAI010000001">
    <property type="protein sequence ID" value="MFC7147019.1"/>
    <property type="molecule type" value="Genomic_DNA"/>
</dbReference>
<feature type="transmembrane region" description="Helical" evidence="8">
    <location>
        <begin position="332"/>
        <end position="353"/>
    </location>
</feature>
<comment type="caution">
    <text evidence="9">The sequence shown here is derived from an EMBL/GenBank/DDBJ whole genome shotgun (WGS) entry which is preliminary data.</text>
</comment>
<dbReference type="InterPro" id="IPR004761">
    <property type="entry name" value="Spore_GerAB"/>
</dbReference>
<evidence type="ECO:0000256" key="7">
    <source>
        <dbReference type="ARBA" id="ARBA00023136"/>
    </source>
</evidence>
<evidence type="ECO:0000256" key="5">
    <source>
        <dbReference type="ARBA" id="ARBA00022692"/>
    </source>
</evidence>
<evidence type="ECO:0000256" key="6">
    <source>
        <dbReference type="ARBA" id="ARBA00022989"/>
    </source>
</evidence>
<keyword evidence="7 8" id="KW-0472">Membrane</keyword>
<proteinExistence type="inferred from homology"/>
<feature type="transmembrane region" description="Helical" evidence="8">
    <location>
        <begin position="39"/>
        <end position="60"/>
    </location>
</feature>
<evidence type="ECO:0000313" key="9">
    <source>
        <dbReference type="EMBL" id="MFC7147019.1"/>
    </source>
</evidence>
<sequence>MPRIKIGTFQAMLMFSLAIGITNHVIIVPLILQTAFRDSWISALLALPAVVVWTIVVHWVMKLTGQQSLFHWFKAHYNSVIAWLVVLPLVLLCMMILFVTIRDTTIWTKVTYLQKTPYPVTVVLFVFSGMAAAAAGLRTTAIAAGILLPAVVAFGLFVMSVNFQFKDYSYLLPMLTHNAAEIARGTQYTLSGLVEFILLIGLQHHLSRRFKLSAFLVLTLAVTGLVFGPLIAAITIFGPFEAADQRYPAFEQWRMVMIGKFISHLDFLSIYQWLSGSLIRVALAYYLLFDLLQLTRSKFKLPLMALSGVALVAVSSDARISDSVFLRFIGQYYFPNVMLIFYAFPFLLLLLIIPKRRKAHGTETSAARNLA</sequence>
<dbReference type="PANTHER" id="PTHR34975:SF2">
    <property type="entry name" value="SPORE GERMINATION PROTEIN A2"/>
    <property type="match status" value="1"/>
</dbReference>
<feature type="transmembrane region" description="Helical" evidence="8">
    <location>
        <begin position="118"/>
        <end position="137"/>
    </location>
</feature>
<name>A0ABW2F4T7_9BACL</name>
<reference evidence="10" key="1">
    <citation type="journal article" date="2019" name="Int. J. Syst. Evol. Microbiol.">
        <title>The Global Catalogue of Microorganisms (GCM) 10K type strain sequencing project: providing services to taxonomists for standard genome sequencing and annotation.</title>
        <authorList>
            <consortium name="The Broad Institute Genomics Platform"/>
            <consortium name="The Broad Institute Genome Sequencing Center for Infectious Disease"/>
            <person name="Wu L."/>
            <person name="Ma J."/>
        </authorList>
    </citation>
    <scope>NUCLEOTIDE SEQUENCE [LARGE SCALE GENOMIC DNA]</scope>
    <source>
        <strain evidence="10">KCTC 12907</strain>
    </source>
</reference>
<keyword evidence="10" id="KW-1185">Reference proteome</keyword>
<evidence type="ECO:0000256" key="8">
    <source>
        <dbReference type="SAM" id="Phobius"/>
    </source>
</evidence>
<accession>A0ABW2F4T7</accession>
<dbReference type="NCBIfam" id="TIGR00912">
    <property type="entry name" value="2A0309"/>
    <property type="match status" value="1"/>
</dbReference>
<feature type="transmembrane region" description="Helical" evidence="8">
    <location>
        <begin position="270"/>
        <end position="289"/>
    </location>
</feature>
<organism evidence="9 10">
    <name type="scientific">Cohnella cellulosilytica</name>
    <dbReference type="NCBI Taxonomy" id="986710"/>
    <lineage>
        <taxon>Bacteria</taxon>
        <taxon>Bacillati</taxon>
        <taxon>Bacillota</taxon>
        <taxon>Bacilli</taxon>
        <taxon>Bacillales</taxon>
        <taxon>Paenibacillaceae</taxon>
        <taxon>Cohnella</taxon>
    </lineage>
</organism>
<keyword evidence="5 8" id="KW-0812">Transmembrane</keyword>
<evidence type="ECO:0000256" key="4">
    <source>
        <dbReference type="ARBA" id="ARBA00022544"/>
    </source>
</evidence>
<comment type="subcellular location">
    <subcellularLocation>
        <location evidence="1">Membrane</location>
        <topology evidence="1">Multi-pass membrane protein</topology>
    </subcellularLocation>
</comment>
<dbReference type="RefSeq" id="WP_378046828.1">
    <property type="nucleotide sequence ID" value="NZ_JBHMDN010000012.1"/>
</dbReference>
<keyword evidence="4" id="KW-0309">Germination</keyword>
<dbReference type="PANTHER" id="PTHR34975">
    <property type="entry name" value="SPORE GERMINATION PROTEIN A2"/>
    <property type="match status" value="1"/>
</dbReference>
<feature type="transmembrane region" description="Helical" evidence="8">
    <location>
        <begin position="80"/>
        <end position="98"/>
    </location>
</feature>
<dbReference type="Proteomes" id="UP001596378">
    <property type="component" value="Unassembled WGS sequence"/>
</dbReference>
<keyword evidence="3" id="KW-0813">Transport</keyword>
<feature type="transmembrane region" description="Helical" evidence="8">
    <location>
        <begin position="12"/>
        <end position="33"/>
    </location>
</feature>
<evidence type="ECO:0000256" key="3">
    <source>
        <dbReference type="ARBA" id="ARBA00022448"/>
    </source>
</evidence>
<dbReference type="Pfam" id="PF03845">
    <property type="entry name" value="Spore_permease"/>
    <property type="match status" value="1"/>
</dbReference>
<protein>
    <submittedName>
        <fullName evidence="9">Endospore germination permease</fullName>
    </submittedName>
</protein>
<keyword evidence="6 8" id="KW-1133">Transmembrane helix</keyword>
<feature type="transmembrane region" description="Helical" evidence="8">
    <location>
        <begin position="185"/>
        <end position="202"/>
    </location>
</feature>
<feature type="transmembrane region" description="Helical" evidence="8">
    <location>
        <begin position="214"/>
        <end position="237"/>
    </location>
</feature>
<evidence type="ECO:0000313" key="10">
    <source>
        <dbReference type="Proteomes" id="UP001596378"/>
    </source>
</evidence>
<evidence type="ECO:0000256" key="1">
    <source>
        <dbReference type="ARBA" id="ARBA00004141"/>
    </source>
</evidence>
<comment type="similarity">
    <text evidence="2">Belongs to the amino acid-polyamine-organocation (APC) superfamily. Spore germination protein (SGP) (TC 2.A.3.9) family.</text>
</comment>
<evidence type="ECO:0000256" key="2">
    <source>
        <dbReference type="ARBA" id="ARBA00007998"/>
    </source>
</evidence>
<feature type="transmembrane region" description="Helical" evidence="8">
    <location>
        <begin position="144"/>
        <end position="165"/>
    </location>
</feature>
<feature type="transmembrane region" description="Helical" evidence="8">
    <location>
        <begin position="301"/>
        <end position="320"/>
    </location>
</feature>